<keyword evidence="2" id="KW-1185">Reference proteome</keyword>
<reference evidence="1 2" key="2">
    <citation type="journal article" date="2012" name="Stand. Genomic Sci.">
        <title>Complete genome sequence of the aquatic bacterium Runella slithyformis type strain (LSU 4(T)).</title>
        <authorList>
            <person name="Copeland A."/>
            <person name="Zhang X."/>
            <person name="Misra M."/>
            <person name="Lapidus A."/>
            <person name="Nolan M."/>
            <person name="Lucas S."/>
            <person name="Deshpande S."/>
            <person name="Cheng J.F."/>
            <person name="Tapia R."/>
            <person name="Goodwin L.A."/>
            <person name="Pitluck S."/>
            <person name="Liolios K."/>
            <person name="Pagani I."/>
            <person name="Ivanova N."/>
            <person name="Mikhailova N."/>
            <person name="Pati A."/>
            <person name="Chen A."/>
            <person name="Palaniappan K."/>
            <person name="Land M."/>
            <person name="Hauser L."/>
            <person name="Pan C."/>
            <person name="Jeffries C.D."/>
            <person name="Detter J.C."/>
            <person name="Brambilla E.M."/>
            <person name="Rohde M."/>
            <person name="Djao O.D."/>
            <person name="Goker M."/>
            <person name="Sikorski J."/>
            <person name="Tindall B.J."/>
            <person name="Woyke T."/>
            <person name="Bristow J."/>
            <person name="Eisen J.A."/>
            <person name="Markowitz V."/>
            <person name="Hugenholtz P."/>
            <person name="Kyrpides N.C."/>
            <person name="Klenk H.P."/>
            <person name="Mavromatis K."/>
        </authorList>
    </citation>
    <scope>NUCLEOTIDE SEQUENCE [LARGE SCALE GENOMIC DNA]</scope>
    <source>
        <strain evidence="2">ATCC 29530 / DSM 19594 / LMG 11500 / NCIMB 11436 / LSU 4</strain>
    </source>
</reference>
<dbReference type="AlphaFoldDB" id="A0A7U4E6K1"/>
<accession>A0A7U4E6K1</accession>
<gene>
    <name evidence="1" type="ordered locus">Runsl_3302</name>
</gene>
<evidence type="ECO:0000313" key="2">
    <source>
        <dbReference type="Proteomes" id="UP000000493"/>
    </source>
</evidence>
<evidence type="ECO:0000313" key="1">
    <source>
        <dbReference type="EMBL" id="AEI49676.1"/>
    </source>
</evidence>
<proteinExistence type="predicted"/>
<sequence length="72" mass="8786">MEKKKSNRNYNFISVSKDKVHYESYGKVTEIGMFYRKECLYCKVNFEARRIDTAFCTHNCQKAYRRREMRAN</sequence>
<dbReference type="KEGG" id="rsi:Runsl_3302"/>
<dbReference type="EMBL" id="CP002859">
    <property type="protein sequence ID" value="AEI49676.1"/>
    <property type="molecule type" value="Genomic_DNA"/>
</dbReference>
<protein>
    <submittedName>
        <fullName evidence="1">Uncharacterized protein</fullName>
    </submittedName>
</protein>
<name>A0A7U4E6K1_RUNSL</name>
<dbReference type="Proteomes" id="UP000000493">
    <property type="component" value="Chromosome"/>
</dbReference>
<organism evidence="1 2">
    <name type="scientific">Runella slithyformis (strain ATCC 29530 / DSM 19594 / LMG 11500 / NCIMB 11436 / LSU 4)</name>
    <dbReference type="NCBI Taxonomy" id="761193"/>
    <lineage>
        <taxon>Bacteria</taxon>
        <taxon>Pseudomonadati</taxon>
        <taxon>Bacteroidota</taxon>
        <taxon>Cytophagia</taxon>
        <taxon>Cytophagales</taxon>
        <taxon>Spirosomataceae</taxon>
        <taxon>Runella</taxon>
    </lineage>
</organism>
<reference evidence="2" key="1">
    <citation type="submission" date="2011-06" db="EMBL/GenBank/DDBJ databases">
        <title>The complete genome of chromosome of Runella slithyformis DSM 19594.</title>
        <authorList>
            <consortium name="US DOE Joint Genome Institute (JGI-PGF)"/>
            <person name="Lucas S."/>
            <person name="Han J."/>
            <person name="Lapidus A."/>
            <person name="Bruce D."/>
            <person name="Goodwin L."/>
            <person name="Pitluck S."/>
            <person name="Peters L."/>
            <person name="Kyrpides N."/>
            <person name="Mavromatis K."/>
            <person name="Ivanova N."/>
            <person name="Ovchinnikova G."/>
            <person name="Zhang X."/>
            <person name="Misra M."/>
            <person name="Detter J.C."/>
            <person name="Tapia R."/>
            <person name="Han C."/>
            <person name="Land M."/>
            <person name="Hauser L."/>
            <person name="Markowitz V."/>
            <person name="Cheng J.-F."/>
            <person name="Hugenholtz P."/>
            <person name="Woyke T."/>
            <person name="Wu D."/>
            <person name="Tindall B."/>
            <person name="Faehrich R."/>
            <person name="Brambilla E."/>
            <person name="Klenk H.-P."/>
            <person name="Eisen J.A."/>
        </authorList>
    </citation>
    <scope>NUCLEOTIDE SEQUENCE [LARGE SCALE GENOMIC DNA]</scope>
    <source>
        <strain evidence="2">ATCC 29530 / DSM 19594 / LMG 11500 / NCIMB 11436 / LSU 4</strain>
    </source>
</reference>